<keyword evidence="2" id="KW-1185">Reference proteome</keyword>
<accession>A0AAV6QIL1</accession>
<sequence length="239" mass="25800">MDIDLKEFLLNITQPQINLDFCRNPSPGRHSALSVCPSVPACEPAAVTAASAASAASSSSDILIGQMQCSGTRKGSWHYFKGCSALPQLHSPACFGTSTPFCFKLLGFFSFLGHVNHPALYFTPSVQGLAVQGLAVQGLAHMAKSHQSNMIIKDPPAPGLLQWFLRQHAFPPHKLIQVELGFFSKWCAASRGTPKPESVSCNSHEMLQKYPPPPSRGGYPPFPGEIECLSPYLATMTTN</sequence>
<proteinExistence type="predicted"/>
<evidence type="ECO:0000313" key="1">
    <source>
        <dbReference type="EMBL" id="KAG7490018.1"/>
    </source>
</evidence>
<name>A0AAV6QIL1_SOLSE</name>
<evidence type="ECO:0000313" key="2">
    <source>
        <dbReference type="Proteomes" id="UP000693946"/>
    </source>
</evidence>
<organism evidence="1 2">
    <name type="scientific">Solea senegalensis</name>
    <name type="common">Senegalese sole</name>
    <dbReference type="NCBI Taxonomy" id="28829"/>
    <lineage>
        <taxon>Eukaryota</taxon>
        <taxon>Metazoa</taxon>
        <taxon>Chordata</taxon>
        <taxon>Craniata</taxon>
        <taxon>Vertebrata</taxon>
        <taxon>Euteleostomi</taxon>
        <taxon>Actinopterygii</taxon>
        <taxon>Neopterygii</taxon>
        <taxon>Teleostei</taxon>
        <taxon>Neoteleostei</taxon>
        <taxon>Acanthomorphata</taxon>
        <taxon>Carangaria</taxon>
        <taxon>Pleuronectiformes</taxon>
        <taxon>Pleuronectoidei</taxon>
        <taxon>Soleidae</taxon>
        <taxon>Solea</taxon>
    </lineage>
</organism>
<reference evidence="1 2" key="1">
    <citation type="journal article" date="2021" name="Sci. Rep.">
        <title>Chromosome anchoring in Senegalese sole (Solea senegalensis) reveals sex-associated markers and genome rearrangements in flatfish.</title>
        <authorList>
            <person name="Guerrero-Cozar I."/>
            <person name="Gomez-Garrido J."/>
            <person name="Berbel C."/>
            <person name="Martinez-Blanch J.F."/>
            <person name="Alioto T."/>
            <person name="Claros M.G."/>
            <person name="Gagnaire P.A."/>
            <person name="Manchado M."/>
        </authorList>
    </citation>
    <scope>NUCLEOTIDE SEQUENCE [LARGE SCALE GENOMIC DNA]</scope>
    <source>
        <strain evidence="1">Sse05_10M</strain>
    </source>
</reference>
<gene>
    <name evidence="1" type="ORF">JOB18_026074</name>
</gene>
<protein>
    <submittedName>
        <fullName evidence="1">Uncharacterized protein</fullName>
    </submittedName>
</protein>
<dbReference type="AlphaFoldDB" id="A0AAV6QIL1"/>
<dbReference type="Proteomes" id="UP000693946">
    <property type="component" value="Linkage Group LG5"/>
</dbReference>
<comment type="caution">
    <text evidence="1">The sequence shown here is derived from an EMBL/GenBank/DDBJ whole genome shotgun (WGS) entry which is preliminary data.</text>
</comment>
<dbReference type="EMBL" id="JAGKHQ010000017">
    <property type="protein sequence ID" value="KAG7490018.1"/>
    <property type="molecule type" value="Genomic_DNA"/>
</dbReference>